<dbReference type="AlphaFoldDB" id="A0A7D9CX17"/>
<feature type="compositionally biased region" description="Basic and acidic residues" evidence="1">
    <location>
        <begin position="1"/>
        <end position="23"/>
    </location>
</feature>
<feature type="compositionally biased region" description="Basic and acidic residues" evidence="1">
    <location>
        <begin position="312"/>
        <end position="324"/>
    </location>
</feature>
<reference evidence="2 3" key="1">
    <citation type="submission" date="2019-07" db="EMBL/GenBank/DDBJ databases">
        <authorList>
            <person name="Friedrich A."/>
            <person name="Schacherer J."/>
        </authorList>
    </citation>
    <scope>NUCLEOTIDE SEQUENCE [LARGE SCALE GENOMIC DNA]</scope>
</reference>
<evidence type="ECO:0000313" key="2">
    <source>
        <dbReference type="EMBL" id="VUG16650.1"/>
    </source>
</evidence>
<feature type="compositionally biased region" description="Polar residues" evidence="1">
    <location>
        <begin position="216"/>
        <end position="229"/>
    </location>
</feature>
<dbReference type="InterPro" id="IPR035187">
    <property type="entry name" value="Mpm1"/>
</dbReference>
<gene>
    <name evidence="2" type="ORF">DEBR0S1_22188G</name>
</gene>
<dbReference type="Pfam" id="PF17234">
    <property type="entry name" value="MPM1"/>
    <property type="match status" value="1"/>
</dbReference>
<sequence length="324" mass="37202">MGLYDPSKDKNLPVKAEDIEKSSSEFPLSDPVRSLFSKTNDIASSSFNKMLDFSKNIFASDDDSQYSVFDDSFSHNPFFNTFRSLYGSASRPNGFVTYPVPSVELYSKCKKMDGLEAWDSRGYWHCIFPKAKIPEEVANDPEGYSKEDVEGDFDHKKYGIFFTNFNDLMDWQSKMREVMKSKREKEWSKYRTQEKSKWDFLNGDKPSDDNKVTGPFETSDNTDVYNVPSTEPGDKNFFRSTGTSSSTIVNTLENGDIEKTTSVKRYFGDGTSEEREYKEIIDGETGKSKKVDQKVAKYPNHSSLKKGGWFWSKKDKNNKKDEDD</sequence>
<proteinExistence type="predicted"/>
<feature type="region of interest" description="Disordered" evidence="1">
    <location>
        <begin position="281"/>
        <end position="324"/>
    </location>
</feature>
<dbReference type="Proteomes" id="UP000478008">
    <property type="component" value="Unassembled WGS sequence"/>
</dbReference>
<feature type="region of interest" description="Disordered" evidence="1">
    <location>
        <begin position="1"/>
        <end position="27"/>
    </location>
</feature>
<feature type="compositionally biased region" description="Basic and acidic residues" evidence="1">
    <location>
        <begin position="281"/>
        <end position="295"/>
    </location>
</feature>
<name>A0A7D9CX17_DEKBR</name>
<dbReference type="EMBL" id="CABFWN010000001">
    <property type="protein sequence ID" value="VUG16650.1"/>
    <property type="molecule type" value="Genomic_DNA"/>
</dbReference>
<evidence type="ECO:0000313" key="3">
    <source>
        <dbReference type="Proteomes" id="UP000478008"/>
    </source>
</evidence>
<accession>A0A7D9CX17</accession>
<protein>
    <submittedName>
        <fullName evidence="2">DEBR0S1_22188g1_1</fullName>
    </submittedName>
</protein>
<evidence type="ECO:0000256" key="1">
    <source>
        <dbReference type="SAM" id="MobiDB-lite"/>
    </source>
</evidence>
<feature type="region of interest" description="Disordered" evidence="1">
    <location>
        <begin position="199"/>
        <end position="243"/>
    </location>
</feature>
<keyword evidence="3" id="KW-1185">Reference proteome</keyword>
<organism evidence="2 3">
    <name type="scientific">Dekkera bruxellensis</name>
    <name type="common">Brettanomyces custersii</name>
    <dbReference type="NCBI Taxonomy" id="5007"/>
    <lineage>
        <taxon>Eukaryota</taxon>
        <taxon>Fungi</taxon>
        <taxon>Dikarya</taxon>
        <taxon>Ascomycota</taxon>
        <taxon>Saccharomycotina</taxon>
        <taxon>Pichiomycetes</taxon>
        <taxon>Pichiales</taxon>
        <taxon>Pichiaceae</taxon>
        <taxon>Brettanomyces</taxon>
    </lineage>
</organism>